<evidence type="ECO:0000313" key="4">
    <source>
        <dbReference type="Proteomes" id="UP000055590"/>
    </source>
</evidence>
<dbReference type="GO" id="GO:0060003">
    <property type="term" value="P:copper ion export"/>
    <property type="evidence" value="ECO:0007669"/>
    <property type="project" value="TreeGrafter"/>
</dbReference>
<dbReference type="EMBL" id="CP012332">
    <property type="protein sequence ID" value="AKU92485.1"/>
    <property type="molecule type" value="Genomic_DNA"/>
</dbReference>
<keyword evidence="1" id="KW-0813">Transport</keyword>
<protein>
    <submittedName>
        <fullName evidence="3">Putative Co/Zn/Cd efflux system membrane fusion protein</fullName>
    </submittedName>
</protein>
<keyword evidence="4" id="KW-1185">Reference proteome</keyword>
<name>A0A0K1PG41_9BACT</name>
<accession>A0A0K1PG41</accession>
<evidence type="ECO:0000313" key="3">
    <source>
        <dbReference type="EMBL" id="AKU92485.1"/>
    </source>
</evidence>
<dbReference type="PATRIC" id="fig|1391653.3.peg.2992"/>
<dbReference type="GO" id="GO:0030313">
    <property type="term" value="C:cell envelope"/>
    <property type="evidence" value="ECO:0007669"/>
    <property type="project" value="TreeGrafter"/>
</dbReference>
<sequence length="377" mass="38441">MTPHEIASARPADTRKRKKSMNPRILAAVSIVAFAGCASKADPTEVLERPAISSARSPWVQARSPEGLSLLEAPATVVGAAESEAALAVPFAARIDTVRVRIGDKVAKGAPLLDVVMPEVVGAAGRLAAARVRIDVHGQRKARLEALKEHGLVRLADLAEVEAALGEAKAERLVARAILAGAGIGENEAGRLLSGSGTVPLRSPVAGVVVAIDAPLGSVREAGGVPLVRVAGEAGGRVVARMSGPIPDGAALSFVAGSGEPVPLTPISTSPRIDPRDGTRELFLEPDRPLPSGTAGVLRISTPPELGAVAIPSLSLLFEGGEAFVFRQSGEGAERVIVRVLSSSGIDALVSGELKSGDSVAADAVHFAAATAEDAHD</sequence>
<dbReference type="InterPro" id="IPR051909">
    <property type="entry name" value="MFP_Cation_Efflux"/>
</dbReference>
<organism evidence="3 4">
    <name type="scientific">Vulgatibacter incomptus</name>
    <dbReference type="NCBI Taxonomy" id="1391653"/>
    <lineage>
        <taxon>Bacteria</taxon>
        <taxon>Pseudomonadati</taxon>
        <taxon>Myxococcota</taxon>
        <taxon>Myxococcia</taxon>
        <taxon>Myxococcales</taxon>
        <taxon>Cystobacterineae</taxon>
        <taxon>Vulgatibacteraceae</taxon>
        <taxon>Vulgatibacter</taxon>
    </lineage>
</organism>
<dbReference type="AlphaFoldDB" id="A0A0K1PG41"/>
<dbReference type="Gene3D" id="2.40.50.100">
    <property type="match status" value="1"/>
</dbReference>
<dbReference type="Proteomes" id="UP000055590">
    <property type="component" value="Chromosome"/>
</dbReference>
<gene>
    <name evidence="3" type="ORF">AKJ08_2872</name>
</gene>
<dbReference type="KEGG" id="vin:AKJ08_2872"/>
<dbReference type="OrthoDB" id="5526067at2"/>
<dbReference type="Gene3D" id="1.10.287.470">
    <property type="entry name" value="Helix hairpin bin"/>
    <property type="match status" value="1"/>
</dbReference>
<reference evidence="3 4" key="1">
    <citation type="submission" date="2015-08" db="EMBL/GenBank/DDBJ databases">
        <authorList>
            <person name="Babu N.S."/>
            <person name="Beckwith C.J."/>
            <person name="Beseler K.G."/>
            <person name="Brison A."/>
            <person name="Carone J.V."/>
            <person name="Caskin T.P."/>
            <person name="Diamond M."/>
            <person name="Durham M.E."/>
            <person name="Foxe J.M."/>
            <person name="Go M."/>
            <person name="Henderson B.A."/>
            <person name="Jones I.B."/>
            <person name="McGettigan J.A."/>
            <person name="Micheletti S.J."/>
            <person name="Nasrallah M.E."/>
            <person name="Ortiz D."/>
            <person name="Piller C.R."/>
            <person name="Privatt S.R."/>
            <person name="Schneider S.L."/>
            <person name="Sharp S."/>
            <person name="Smith T.C."/>
            <person name="Stanton J.D."/>
            <person name="Ullery H.E."/>
            <person name="Wilson R.J."/>
            <person name="Serrano M.G."/>
            <person name="Buck G."/>
            <person name="Lee V."/>
            <person name="Wang Y."/>
            <person name="Carvalho R."/>
            <person name="Voegtly L."/>
            <person name="Shi R."/>
            <person name="Duckworth R."/>
            <person name="Johnson A."/>
            <person name="Loviza R."/>
            <person name="Walstead R."/>
            <person name="Shah Z."/>
            <person name="Kiflezghi M."/>
            <person name="Wade K."/>
            <person name="Ball S.L."/>
            <person name="Bradley K.W."/>
            <person name="Asai D.J."/>
            <person name="Bowman C.A."/>
            <person name="Russell D.A."/>
            <person name="Pope W.H."/>
            <person name="Jacobs-Sera D."/>
            <person name="Hendrix R.W."/>
            <person name="Hatfull G.F."/>
        </authorList>
    </citation>
    <scope>NUCLEOTIDE SEQUENCE [LARGE SCALE GENOMIC DNA]</scope>
    <source>
        <strain evidence="3 4">DSM 27710</strain>
    </source>
</reference>
<proteinExistence type="predicted"/>
<dbReference type="PANTHER" id="PTHR30097">
    <property type="entry name" value="CATION EFFLUX SYSTEM PROTEIN CUSB"/>
    <property type="match status" value="1"/>
</dbReference>
<evidence type="ECO:0000256" key="2">
    <source>
        <dbReference type="SAM" id="MobiDB-lite"/>
    </source>
</evidence>
<dbReference type="PANTHER" id="PTHR30097:SF4">
    <property type="entry name" value="SLR6042 PROTEIN"/>
    <property type="match status" value="1"/>
</dbReference>
<feature type="region of interest" description="Disordered" evidence="2">
    <location>
        <begin position="1"/>
        <end position="21"/>
    </location>
</feature>
<dbReference type="STRING" id="1391653.AKJ08_2872"/>
<evidence type="ECO:0000256" key="1">
    <source>
        <dbReference type="ARBA" id="ARBA00022448"/>
    </source>
</evidence>
<dbReference type="GO" id="GO:0015679">
    <property type="term" value="P:plasma membrane copper ion transport"/>
    <property type="evidence" value="ECO:0007669"/>
    <property type="project" value="TreeGrafter"/>
</dbReference>